<dbReference type="GO" id="GO:0005524">
    <property type="term" value="F:ATP binding"/>
    <property type="evidence" value="ECO:0007669"/>
    <property type="project" value="UniProtKB-UniRule"/>
</dbReference>
<dbReference type="GO" id="GO:0046933">
    <property type="term" value="F:proton-transporting ATP synthase activity, rotational mechanism"/>
    <property type="evidence" value="ECO:0007669"/>
    <property type="project" value="UniProtKB-UniRule"/>
</dbReference>
<evidence type="ECO:0000256" key="2">
    <source>
        <dbReference type="ARBA" id="ARBA00004170"/>
    </source>
</evidence>
<keyword evidence="12" id="KW-1185">Reference proteome</keyword>
<keyword evidence="5 10" id="KW-0375">Hydrogen ion transport</keyword>
<evidence type="ECO:0000256" key="10">
    <source>
        <dbReference type="HAMAP-Rule" id="MF_00815"/>
    </source>
</evidence>
<keyword evidence="7 10" id="KW-0472">Membrane</keyword>
<dbReference type="PRINTS" id="PR00126">
    <property type="entry name" value="ATPASEGAMMA"/>
</dbReference>
<keyword evidence="8 10" id="KW-0139">CF(1)</keyword>
<dbReference type="PANTHER" id="PTHR11693">
    <property type="entry name" value="ATP SYNTHASE GAMMA CHAIN"/>
    <property type="match status" value="1"/>
</dbReference>
<evidence type="ECO:0000313" key="12">
    <source>
        <dbReference type="Proteomes" id="UP000008718"/>
    </source>
</evidence>
<dbReference type="eggNOG" id="COG0224">
    <property type="taxonomic scope" value="Bacteria"/>
</dbReference>
<proteinExistence type="inferred from homology"/>
<evidence type="ECO:0000256" key="6">
    <source>
        <dbReference type="ARBA" id="ARBA00023065"/>
    </source>
</evidence>
<dbReference type="AlphaFoldDB" id="E4T785"/>
<dbReference type="NCBIfam" id="NF009959">
    <property type="entry name" value="PRK13426.1"/>
    <property type="match status" value="1"/>
</dbReference>
<protein>
    <recommendedName>
        <fullName evidence="10">ATP synthase gamma chain</fullName>
    </recommendedName>
    <alternativeName>
        <fullName evidence="10">ATP synthase F1 sector gamma subunit</fullName>
    </alternativeName>
    <alternativeName>
        <fullName evidence="10">F-ATPase gamma subunit</fullName>
    </alternativeName>
</protein>
<evidence type="ECO:0000256" key="4">
    <source>
        <dbReference type="ARBA" id="ARBA00022448"/>
    </source>
</evidence>
<dbReference type="STRING" id="694427.Palpr_2447"/>
<dbReference type="InterPro" id="IPR035968">
    <property type="entry name" value="ATP_synth_F1_ATPase_gsu"/>
</dbReference>
<keyword evidence="9 10" id="KW-0066">ATP synthesis</keyword>
<dbReference type="EMBL" id="CP002345">
    <property type="protein sequence ID" value="ADQ80579.1"/>
    <property type="molecule type" value="Genomic_DNA"/>
</dbReference>
<dbReference type="KEGG" id="ppn:Palpr_2447"/>
<keyword evidence="10" id="KW-1003">Cell membrane</keyword>
<reference evidence="11 12" key="2">
    <citation type="journal article" date="2011" name="Stand. Genomic Sci.">
        <title>Complete genome sequence of Paludibacter propionicigenes type strain (WB4).</title>
        <authorList>
            <person name="Gronow S."/>
            <person name="Munk C."/>
            <person name="Lapidus A."/>
            <person name="Nolan M."/>
            <person name="Lucas S."/>
            <person name="Hammon N."/>
            <person name="Deshpande S."/>
            <person name="Cheng J.F."/>
            <person name="Tapia R."/>
            <person name="Han C."/>
            <person name="Goodwin L."/>
            <person name="Pitluck S."/>
            <person name="Liolios K."/>
            <person name="Ivanova N."/>
            <person name="Mavromatis K."/>
            <person name="Mikhailova N."/>
            <person name="Pati A."/>
            <person name="Chen A."/>
            <person name="Palaniappan K."/>
            <person name="Land M."/>
            <person name="Hauser L."/>
            <person name="Chang Y.J."/>
            <person name="Jeffries C.D."/>
            <person name="Brambilla E."/>
            <person name="Rohde M."/>
            <person name="Goker M."/>
            <person name="Detter J.C."/>
            <person name="Woyke T."/>
            <person name="Bristow J."/>
            <person name="Eisen J.A."/>
            <person name="Markowitz V."/>
            <person name="Hugenholtz P."/>
            <person name="Kyrpides N.C."/>
            <person name="Klenk H.P."/>
        </authorList>
    </citation>
    <scope>NUCLEOTIDE SEQUENCE [LARGE SCALE GENOMIC DNA]</scope>
    <source>
        <strain evidence="12">DSM 17365 / JCM 13257 / WB4</strain>
    </source>
</reference>
<dbReference type="Gene3D" id="1.10.287.80">
    <property type="entry name" value="ATP synthase, gamma subunit, helix hairpin domain"/>
    <property type="match status" value="1"/>
</dbReference>
<dbReference type="CDD" id="cd12151">
    <property type="entry name" value="F1-ATPase_gamma"/>
    <property type="match status" value="1"/>
</dbReference>
<gene>
    <name evidence="10" type="primary">atpG</name>
    <name evidence="11" type="ordered locus">Palpr_2447</name>
</gene>
<dbReference type="SUPFAM" id="SSF52943">
    <property type="entry name" value="ATP synthase (F1-ATPase), gamma subunit"/>
    <property type="match status" value="1"/>
</dbReference>
<dbReference type="NCBIfam" id="TIGR01146">
    <property type="entry name" value="ATPsyn_F1gamma"/>
    <property type="match status" value="1"/>
</dbReference>
<dbReference type="InterPro" id="IPR000131">
    <property type="entry name" value="ATP_synth_F1_gsu"/>
</dbReference>
<dbReference type="OrthoDB" id="9812769at2"/>
<accession>E4T785</accession>
<evidence type="ECO:0000313" key="11">
    <source>
        <dbReference type="EMBL" id="ADQ80579.1"/>
    </source>
</evidence>
<sequence>MATLKEIKSRIQSVQSTQKITSAMKMVSSAKLRKAQKTIENFFPYEQRLNGLLNNFLSAEEGNVSVFADVREVKRVAIIAFSSNTSLCGSYNSNVIKHLQTAVENNKSLGKENILIFPVGKKIAKACHRLGFEPQDNFEAMADKPTYLAALELADKVMTLFNNKEIDKVELIYHHFKSKSSQVLTEETFLPIQLKPAERGAVALDYIVEPDRATIMSELIPKVLRLKIYTALLDSNASEHAARTIAMQMATDNATDLLQELSLQYNKSRQQAITNELLDIVGGSFGQN</sequence>
<dbReference type="HOGENOM" id="CLU_050669_0_1_10"/>
<dbReference type="Gene3D" id="3.40.1380.10">
    <property type="match status" value="1"/>
</dbReference>
<keyword evidence="4 10" id="KW-0813">Transport</keyword>
<dbReference type="GO" id="GO:0042777">
    <property type="term" value="P:proton motive force-driven plasma membrane ATP synthesis"/>
    <property type="evidence" value="ECO:0007669"/>
    <property type="project" value="UniProtKB-UniRule"/>
</dbReference>
<comment type="subunit">
    <text evidence="10">F-type ATPases have 2 components, CF(1) - the catalytic core - and CF(0) - the membrane proton channel. CF(1) has five subunits: alpha(3), beta(3), gamma(1), delta(1), epsilon(1). CF(0) has three main subunits: a, b and c.</text>
</comment>
<comment type="subcellular location">
    <subcellularLocation>
        <location evidence="10">Cell inner membrane</location>
        <topology evidence="10">Peripheral membrane protein</topology>
    </subcellularLocation>
    <subcellularLocation>
        <location evidence="2">Membrane</location>
        <topology evidence="2">Peripheral membrane protein</topology>
    </subcellularLocation>
</comment>
<evidence type="ECO:0000256" key="8">
    <source>
        <dbReference type="ARBA" id="ARBA00023196"/>
    </source>
</evidence>
<dbReference type="RefSeq" id="WP_013445948.1">
    <property type="nucleotide sequence ID" value="NC_014734.1"/>
</dbReference>
<dbReference type="HAMAP" id="MF_00815">
    <property type="entry name" value="ATP_synth_gamma_bact"/>
    <property type="match status" value="1"/>
</dbReference>
<name>E4T785_PALPW</name>
<evidence type="ECO:0000256" key="5">
    <source>
        <dbReference type="ARBA" id="ARBA00022781"/>
    </source>
</evidence>
<keyword evidence="6 10" id="KW-0406">Ion transport</keyword>
<reference key="1">
    <citation type="submission" date="2010-11" db="EMBL/GenBank/DDBJ databases">
        <title>The complete genome of Paludibacter propionicigenes DSM 17365.</title>
        <authorList>
            <consortium name="US DOE Joint Genome Institute (JGI-PGF)"/>
            <person name="Lucas S."/>
            <person name="Copeland A."/>
            <person name="Lapidus A."/>
            <person name="Bruce D."/>
            <person name="Goodwin L."/>
            <person name="Pitluck S."/>
            <person name="Kyrpides N."/>
            <person name="Mavromatis K."/>
            <person name="Ivanova N."/>
            <person name="Munk A.C."/>
            <person name="Brettin T."/>
            <person name="Detter J.C."/>
            <person name="Han C."/>
            <person name="Tapia R."/>
            <person name="Land M."/>
            <person name="Hauser L."/>
            <person name="Markowitz V."/>
            <person name="Cheng J.-F."/>
            <person name="Hugenholtz P."/>
            <person name="Woyke T."/>
            <person name="Wu D."/>
            <person name="Gronow S."/>
            <person name="Wellnitz S."/>
            <person name="Brambilla E."/>
            <person name="Klenk H.-P."/>
            <person name="Eisen J.A."/>
        </authorList>
    </citation>
    <scope>NUCLEOTIDE SEQUENCE</scope>
    <source>
        <strain>WB4</strain>
    </source>
</reference>
<dbReference type="GO" id="GO:0045259">
    <property type="term" value="C:proton-transporting ATP synthase complex"/>
    <property type="evidence" value="ECO:0007669"/>
    <property type="project" value="UniProtKB-KW"/>
</dbReference>
<evidence type="ECO:0000256" key="9">
    <source>
        <dbReference type="ARBA" id="ARBA00023310"/>
    </source>
</evidence>
<evidence type="ECO:0000256" key="1">
    <source>
        <dbReference type="ARBA" id="ARBA00003456"/>
    </source>
</evidence>
<comment type="function">
    <text evidence="1 10">Produces ATP from ADP in the presence of a proton gradient across the membrane. The gamma chain is believed to be important in regulating ATPase activity and the flow of protons through the CF(0) complex.</text>
</comment>
<evidence type="ECO:0000256" key="3">
    <source>
        <dbReference type="ARBA" id="ARBA00007681"/>
    </source>
</evidence>
<dbReference type="PANTHER" id="PTHR11693:SF22">
    <property type="entry name" value="ATP SYNTHASE SUBUNIT GAMMA, MITOCHONDRIAL"/>
    <property type="match status" value="1"/>
</dbReference>
<comment type="similarity">
    <text evidence="3 10">Belongs to the ATPase gamma chain family.</text>
</comment>
<keyword evidence="10" id="KW-0997">Cell inner membrane</keyword>
<organism evidence="11 12">
    <name type="scientific">Paludibacter propionicigenes (strain DSM 17365 / JCM 13257 / WB4)</name>
    <dbReference type="NCBI Taxonomy" id="694427"/>
    <lineage>
        <taxon>Bacteria</taxon>
        <taxon>Pseudomonadati</taxon>
        <taxon>Bacteroidota</taxon>
        <taxon>Bacteroidia</taxon>
        <taxon>Bacteroidales</taxon>
        <taxon>Paludibacteraceae</taxon>
        <taxon>Paludibacter</taxon>
    </lineage>
</organism>
<dbReference type="Proteomes" id="UP000008718">
    <property type="component" value="Chromosome"/>
</dbReference>
<evidence type="ECO:0000256" key="7">
    <source>
        <dbReference type="ARBA" id="ARBA00023136"/>
    </source>
</evidence>
<dbReference type="GO" id="GO:0005886">
    <property type="term" value="C:plasma membrane"/>
    <property type="evidence" value="ECO:0007669"/>
    <property type="project" value="UniProtKB-SubCell"/>
</dbReference>
<dbReference type="Pfam" id="PF00231">
    <property type="entry name" value="ATP-synt"/>
    <property type="match status" value="1"/>
</dbReference>